<organism evidence="1 2">
    <name type="scientific">Segniliparus rotundus (strain ATCC BAA-972 / CDC 1076 / CIP 108378 / DSM 44985 / JCM 13578)</name>
    <dbReference type="NCBI Taxonomy" id="640132"/>
    <lineage>
        <taxon>Bacteria</taxon>
        <taxon>Bacillati</taxon>
        <taxon>Actinomycetota</taxon>
        <taxon>Actinomycetes</taxon>
        <taxon>Mycobacteriales</taxon>
        <taxon>Segniliparaceae</taxon>
        <taxon>Segniliparus</taxon>
    </lineage>
</organism>
<dbReference type="Proteomes" id="UP000002247">
    <property type="component" value="Chromosome"/>
</dbReference>
<dbReference type="AlphaFoldDB" id="D6Z9J7"/>
<keyword evidence="2" id="KW-1185">Reference proteome</keyword>
<sequence length="65" mass="7069">MTGQKKDERCAWCERAFRAHVAAGGSWASAPRVRAAQTRTHPGKGGEPVCMEHRAEFTGVFGVLI</sequence>
<proteinExistence type="predicted"/>
<evidence type="ECO:0000313" key="1">
    <source>
        <dbReference type="EMBL" id="ADG96524.1"/>
    </source>
</evidence>
<dbReference type="KEGG" id="srt:Srot_0031"/>
<accession>D6Z9J7</accession>
<name>D6Z9J7_SEGRD</name>
<dbReference type="RefSeq" id="WP_013136980.1">
    <property type="nucleotide sequence ID" value="NC_014168.1"/>
</dbReference>
<evidence type="ECO:0000313" key="2">
    <source>
        <dbReference type="Proteomes" id="UP000002247"/>
    </source>
</evidence>
<protein>
    <submittedName>
        <fullName evidence="1">Uncharacterized protein</fullName>
    </submittedName>
</protein>
<reference evidence="1 2" key="1">
    <citation type="journal article" date="2010" name="Stand. Genomic Sci.">
        <title>Complete genome sequence of Segniliparus rotundus type strain (CDC 1076).</title>
        <authorList>
            <person name="Sikorski J."/>
            <person name="Lapidus A."/>
            <person name="Copeland A."/>
            <person name="Misra M."/>
            <person name="Glavina Del Rio T."/>
            <person name="Nolan M."/>
            <person name="Lucas S."/>
            <person name="Chen F."/>
            <person name="Tice H."/>
            <person name="Cheng J.F."/>
            <person name="Jando M."/>
            <person name="Schneider S."/>
            <person name="Bruce D."/>
            <person name="Goodwin L."/>
            <person name="Pitluck S."/>
            <person name="Liolios K."/>
            <person name="Mikhailova N."/>
            <person name="Pati A."/>
            <person name="Ivanova N."/>
            <person name="Mavromatis K."/>
            <person name="Chen A."/>
            <person name="Palaniappan K."/>
            <person name="Chertkov O."/>
            <person name="Land M."/>
            <person name="Hauser L."/>
            <person name="Chang Y.J."/>
            <person name="Jeffries C.D."/>
            <person name="Brettin T."/>
            <person name="Detter J.C."/>
            <person name="Han C."/>
            <person name="Rohde M."/>
            <person name="Goker M."/>
            <person name="Bristow J."/>
            <person name="Eisen J.A."/>
            <person name="Markowitz V."/>
            <person name="Hugenholtz P."/>
            <person name="Kyrpides N.C."/>
            <person name="Klenk H.P."/>
        </authorList>
    </citation>
    <scope>NUCLEOTIDE SEQUENCE [LARGE SCALE GENOMIC DNA]</scope>
    <source>
        <strain evidence="2">ATCC BAA-972 / CDC 1076 / CIP 108378 / DSM 44985 / JCM 13578</strain>
    </source>
</reference>
<dbReference type="EMBL" id="CP001958">
    <property type="protein sequence ID" value="ADG96524.1"/>
    <property type="molecule type" value="Genomic_DNA"/>
</dbReference>
<gene>
    <name evidence="1" type="ordered locus">Srot_0031</name>
</gene>
<dbReference type="STRING" id="640132.Srot_0031"/>
<dbReference type="HOGENOM" id="CLU_2847377_0_0_11"/>